<dbReference type="PANTHER" id="PTHR43441:SF11">
    <property type="entry name" value="RIBOSOMAL-PROTEIN-SERINE ACETYLTRANSFERASE"/>
    <property type="match status" value="1"/>
</dbReference>
<reference evidence="2 3" key="1">
    <citation type="submission" date="2021-08" db="EMBL/GenBank/DDBJ databases">
        <title>WGS of actinomycetes from Thailand.</title>
        <authorList>
            <person name="Thawai C."/>
        </authorList>
    </citation>
    <scope>NUCLEOTIDE SEQUENCE [LARGE SCALE GENOMIC DNA]</scope>
    <source>
        <strain evidence="2 3">PLK6-54</strain>
    </source>
</reference>
<dbReference type="CDD" id="cd04301">
    <property type="entry name" value="NAT_SF"/>
    <property type="match status" value="1"/>
</dbReference>
<dbReference type="SUPFAM" id="SSF55729">
    <property type="entry name" value="Acyl-CoA N-acyltransferases (Nat)"/>
    <property type="match status" value="1"/>
</dbReference>
<proteinExistence type="predicted"/>
<protein>
    <submittedName>
        <fullName evidence="2">GNAT family N-acetyltransferase</fullName>
    </submittedName>
</protein>
<dbReference type="Proteomes" id="UP000778578">
    <property type="component" value="Unassembled WGS sequence"/>
</dbReference>
<feature type="domain" description="N-acetyltransferase" evidence="1">
    <location>
        <begin position="23"/>
        <end position="162"/>
    </location>
</feature>
<organism evidence="2 3">
    <name type="scientific">Actinacidiphila acidipaludis</name>
    <dbReference type="NCBI Taxonomy" id="2873382"/>
    <lineage>
        <taxon>Bacteria</taxon>
        <taxon>Bacillati</taxon>
        <taxon>Actinomycetota</taxon>
        <taxon>Actinomycetes</taxon>
        <taxon>Kitasatosporales</taxon>
        <taxon>Streptomycetaceae</taxon>
        <taxon>Actinacidiphila</taxon>
    </lineage>
</organism>
<keyword evidence="3" id="KW-1185">Reference proteome</keyword>
<dbReference type="InterPro" id="IPR051908">
    <property type="entry name" value="Ribosomal_N-acetyltransferase"/>
</dbReference>
<gene>
    <name evidence="2" type="ORF">K7862_16865</name>
</gene>
<dbReference type="InterPro" id="IPR000182">
    <property type="entry name" value="GNAT_dom"/>
</dbReference>
<dbReference type="PROSITE" id="PS51186">
    <property type="entry name" value="GNAT"/>
    <property type="match status" value="1"/>
</dbReference>
<dbReference type="EMBL" id="JAINZZ010000018">
    <property type="protein sequence ID" value="MBY8879291.1"/>
    <property type="molecule type" value="Genomic_DNA"/>
</dbReference>
<sequence length="192" mass="21204">MIRGSKVGLRARQESDLAVLHEELYNDVLTFARADGRAWRPASLPEHSGRKLLEPTDDLAMFSVVELATGELAGEGLLWDIDLFQRSAHLGLSLRPAFRGRGLGSDLVRVLCTYGFVIRGLRRLQVETLADNDAMLTAAERAGFRREGTLRRAAWVYGRELDQVVLGMLHDEWEPEEGEVPAGGAAPARLSP</sequence>
<comment type="caution">
    <text evidence="2">The sequence shown here is derived from an EMBL/GenBank/DDBJ whole genome shotgun (WGS) entry which is preliminary data.</text>
</comment>
<evidence type="ECO:0000313" key="2">
    <source>
        <dbReference type="EMBL" id="MBY8879291.1"/>
    </source>
</evidence>
<name>A0ABS7Q831_9ACTN</name>
<dbReference type="Gene3D" id="3.40.630.30">
    <property type="match status" value="1"/>
</dbReference>
<dbReference type="InterPro" id="IPR016181">
    <property type="entry name" value="Acyl_CoA_acyltransferase"/>
</dbReference>
<dbReference type="Pfam" id="PF13302">
    <property type="entry name" value="Acetyltransf_3"/>
    <property type="match status" value="1"/>
</dbReference>
<dbReference type="PANTHER" id="PTHR43441">
    <property type="entry name" value="RIBOSOMAL-PROTEIN-SERINE ACETYLTRANSFERASE"/>
    <property type="match status" value="1"/>
</dbReference>
<accession>A0ABS7Q831</accession>
<evidence type="ECO:0000313" key="3">
    <source>
        <dbReference type="Proteomes" id="UP000778578"/>
    </source>
</evidence>
<dbReference type="RefSeq" id="WP_222963416.1">
    <property type="nucleotide sequence ID" value="NZ_JAINZZ010000018.1"/>
</dbReference>
<evidence type="ECO:0000259" key="1">
    <source>
        <dbReference type="PROSITE" id="PS51186"/>
    </source>
</evidence>